<accession>A0A4Y8WYZ3</accession>
<protein>
    <submittedName>
        <fullName evidence="8">Lycopene cyclase domain-containing protein</fullName>
    </submittedName>
</protein>
<proteinExistence type="predicted"/>
<comment type="pathway">
    <text evidence="2">Carotenoid biosynthesis.</text>
</comment>
<evidence type="ECO:0000256" key="3">
    <source>
        <dbReference type="ARBA" id="ARBA00022692"/>
    </source>
</evidence>
<dbReference type="RefSeq" id="WP_135030417.1">
    <property type="nucleotide sequence ID" value="NZ_BMLA01000010.1"/>
</dbReference>
<evidence type="ECO:0000256" key="5">
    <source>
        <dbReference type="ARBA" id="ARBA00022989"/>
    </source>
</evidence>
<comment type="caution">
    <text evidence="8">The sequence shown here is derived from an EMBL/GenBank/DDBJ whole genome shotgun (WGS) entry which is preliminary data.</text>
</comment>
<dbReference type="GO" id="GO:0016872">
    <property type="term" value="F:intramolecular lyase activity"/>
    <property type="evidence" value="ECO:0007669"/>
    <property type="project" value="InterPro"/>
</dbReference>
<keyword evidence="6" id="KW-0472">Membrane</keyword>
<gene>
    <name evidence="8" type="ORF">BJ976_000098</name>
</gene>
<evidence type="ECO:0000256" key="6">
    <source>
        <dbReference type="ARBA" id="ARBA00023136"/>
    </source>
</evidence>
<evidence type="ECO:0000256" key="2">
    <source>
        <dbReference type="ARBA" id="ARBA00004829"/>
    </source>
</evidence>
<keyword evidence="9" id="KW-1185">Reference proteome</keyword>
<dbReference type="GO" id="GO:0016117">
    <property type="term" value="P:carotenoid biosynthetic process"/>
    <property type="evidence" value="ECO:0007669"/>
    <property type="project" value="UniProtKB-KW"/>
</dbReference>
<evidence type="ECO:0000256" key="7">
    <source>
        <dbReference type="ARBA" id="ARBA00023235"/>
    </source>
</evidence>
<sequence length="111" mass="12068">MYLAALLLVSGCFLLIDARWRLVLFSGTPRRAAAVLVAGVAFFLAWDLVGIAADVFWHGANEVSVGLFLAPELPVEEVVFLWALCHQTLVYVEGAPRLLAWARNARDGVGS</sequence>
<dbReference type="GO" id="GO:0016020">
    <property type="term" value="C:membrane"/>
    <property type="evidence" value="ECO:0007669"/>
    <property type="project" value="UniProtKB-SubCell"/>
</dbReference>
<organism evidence="8 9">
    <name type="scientific">Micrococcus flavus</name>
    <dbReference type="NCBI Taxonomy" id="384602"/>
    <lineage>
        <taxon>Bacteria</taxon>
        <taxon>Bacillati</taxon>
        <taxon>Actinomycetota</taxon>
        <taxon>Actinomycetes</taxon>
        <taxon>Micrococcales</taxon>
        <taxon>Micrococcaceae</taxon>
        <taxon>Micrococcus</taxon>
    </lineage>
</organism>
<evidence type="ECO:0000313" key="8">
    <source>
        <dbReference type="EMBL" id="MBB4881747.1"/>
    </source>
</evidence>
<name>A0A4Y8WYZ3_9MICC</name>
<dbReference type="NCBIfam" id="TIGR03462">
    <property type="entry name" value="CarR_dom_SF"/>
    <property type="match status" value="1"/>
</dbReference>
<dbReference type="EMBL" id="JACHMC010000001">
    <property type="protein sequence ID" value="MBB4881747.1"/>
    <property type="molecule type" value="Genomic_DNA"/>
</dbReference>
<keyword evidence="4" id="KW-0125">Carotenoid biosynthesis</keyword>
<keyword evidence="5" id="KW-1133">Transmembrane helix</keyword>
<dbReference type="InterPro" id="IPR017825">
    <property type="entry name" value="Lycopene_cyclase_dom"/>
</dbReference>
<comment type="subcellular location">
    <subcellularLocation>
        <location evidence="1">Membrane</location>
        <topology evidence="1">Multi-pass membrane protein</topology>
    </subcellularLocation>
</comment>
<evidence type="ECO:0000313" key="9">
    <source>
        <dbReference type="Proteomes" id="UP000560081"/>
    </source>
</evidence>
<dbReference type="AlphaFoldDB" id="A0A4Y8WYZ3"/>
<evidence type="ECO:0000256" key="4">
    <source>
        <dbReference type="ARBA" id="ARBA00022746"/>
    </source>
</evidence>
<keyword evidence="7" id="KW-0413">Isomerase</keyword>
<dbReference type="Proteomes" id="UP000560081">
    <property type="component" value="Unassembled WGS sequence"/>
</dbReference>
<dbReference type="GO" id="GO:0045436">
    <property type="term" value="F:lycopene beta cyclase activity"/>
    <property type="evidence" value="ECO:0007669"/>
    <property type="project" value="UniProtKB-ARBA"/>
</dbReference>
<reference evidence="8 9" key="1">
    <citation type="submission" date="2020-08" db="EMBL/GenBank/DDBJ databases">
        <title>Sequencing the genomes of 1000 actinobacteria strains.</title>
        <authorList>
            <person name="Klenk H.-P."/>
        </authorList>
    </citation>
    <scope>NUCLEOTIDE SEQUENCE [LARGE SCALE GENOMIC DNA]</scope>
    <source>
        <strain evidence="8 9">DSM 19079</strain>
    </source>
</reference>
<dbReference type="OrthoDB" id="4774157at2"/>
<keyword evidence="3" id="KW-0812">Transmembrane</keyword>
<evidence type="ECO:0000256" key="1">
    <source>
        <dbReference type="ARBA" id="ARBA00004141"/>
    </source>
</evidence>